<dbReference type="Gene3D" id="3.30.70.270">
    <property type="match status" value="1"/>
</dbReference>
<dbReference type="PANTHER" id="PTHR37984:SF5">
    <property type="entry name" value="PROTEIN NYNRIN-LIKE"/>
    <property type="match status" value="1"/>
</dbReference>
<dbReference type="GO" id="GO:0071897">
    <property type="term" value="P:DNA biosynthetic process"/>
    <property type="evidence" value="ECO:0007669"/>
    <property type="project" value="UniProtKB-ARBA"/>
</dbReference>
<gene>
    <name evidence="1" type="ORF">QYM36_010524</name>
</gene>
<evidence type="ECO:0000313" key="2">
    <source>
        <dbReference type="Proteomes" id="UP001187531"/>
    </source>
</evidence>
<evidence type="ECO:0000313" key="1">
    <source>
        <dbReference type="EMBL" id="KAK2715990.1"/>
    </source>
</evidence>
<comment type="caution">
    <text evidence="1">The sequence shown here is derived from an EMBL/GenBank/DDBJ whole genome shotgun (WGS) entry which is preliminary data.</text>
</comment>
<dbReference type="InterPro" id="IPR050951">
    <property type="entry name" value="Retrovirus_Pol_polyprotein"/>
</dbReference>
<dbReference type="SUPFAM" id="SSF56672">
    <property type="entry name" value="DNA/RNA polymerases"/>
    <property type="match status" value="1"/>
</dbReference>
<reference evidence="1" key="1">
    <citation type="submission" date="2023-07" db="EMBL/GenBank/DDBJ databases">
        <title>Chromosome-level genome assembly of Artemia franciscana.</title>
        <authorList>
            <person name="Jo E."/>
        </authorList>
    </citation>
    <scope>NUCLEOTIDE SEQUENCE</scope>
    <source>
        <tissue evidence="1">Whole body</tissue>
    </source>
</reference>
<name>A0AA88HQB1_ARTSF</name>
<dbReference type="InterPro" id="IPR043502">
    <property type="entry name" value="DNA/RNA_pol_sf"/>
</dbReference>
<dbReference type="PANTHER" id="PTHR37984">
    <property type="entry name" value="PROTEIN CBG26694"/>
    <property type="match status" value="1"/>
</dbReference>
<dbReference type="Proteomes" id="UP001187531">
    <property type="component" value="Unassembled WGS sequence"/>
</dbReference>
<proteinExistence type="predicted"/>
<dbReference type="Gene3D" id="3.10.10.10">
    <property type="entry name" value="HIV Type 1 Reverse Transcriptase, subunit A, domain 1"/>
    <property type="match status" value="1"/>
</dbReference>
<protein>
    <submittedName>
        <fullName evidence="1">Uncharacterized protein</fullName>
    </submittedName>
</protein>
<keyword evidence="2" id="KW-1185">Reference proteome</keyword>
<sequence>MRDKIKNELVHLEELGIIAKVIVPTEWVNAMAMVKKKDGSVRFWIDLVDLNKAKKRPYYSIPRFVDAISNLNGAVYFSKLGA</sequence>
<dbReference type="AlphaFoldDB" id="A0AA88HQB1"/>
<accession>A0AA88HQB1</accession>
<organism evidence="1 2">
    <name type="scientific">Artemia franciscana</name>
    <name type="common">Brine shrimp</name>
    <name type="synonym">Artemia sanfranciscana</name>
    <dbReference type="NCBI Taxonomy" id="6661"/>
    <lineage>
        <taxon>Eukaryota</taxon>
        <taxon>Metazoa</taxon>
        <taxon>Ecdysozoa</taxon>
        <taxon>Arthropoda</taxon>
        <taxon>Crustacea</taxon>
        <taxon>Branchiopoda</taxon>
        <taxon>Anostraca</taxon>
        <taxon>Artemiidae</taxon>
        <taxon>Artemia</taxon>
    </lineage>
</organism>
<dbReference type="EMBL" id="JAVRJZ010000012">
    <property type="protein sequence ID" value="KAK2715990.1"/>
    <property type="molecule type" value="Genomic_DNA"/>
</dbReference>
<dbReference type="InterPro" id="IPR043128">
    <property type="entry name" value="Rev_trsase/Diguanyl_cyclase"/>
</dbReference>